<feature type="binding site" evidence="1">
    <location>
        <position position="119"/>
    </location>
    <ligand>
        <name>ATP</name>
        <dbReference type="ChEBI" id="CHEBI:30616"/>
    </ligand>
</feature>
<dbReference type="InterPro" id="IPR017441">
    <property type="entry name" value="Protein_kinase_ATP_BS"/>
</dbReference>
<dbReference type="GO" id="GO:0005524">
    <property type="term" value="F:ATP binding"/>
    <property type="evidence" value="ECO:0007669"/>
    <property type="project" value="UniProtKB-UniRule"/>
</dbReference>
<reference evidence="2" key="2">
    <citation type="journal article" date="2023" name="Proc. Natl. Acad. Sci. U.S.A.">
        <title>A global phylogenomic analysis of the shiitake genus Lentinula.</title>
        <authorList>
            <person name="Sierra-Patev S."/>
            <person name="Min B."/>
            <person name="Naranjo-Ortiz M."/>
            <person name="Looney B."/>
            <person name="Konkel Z."/>
            <person name="Slot J.C."/>
            <person name="Sakamoto Y."/>
            <person name="Steenwyk J.L."/>
            <person name="Rokas A."/>
            <person name="Carro J."/>
            <person name="Camarero S."/>
            <person name="Ferreira P."/>
            <person name="Molpeceres G."/>
            <person name="Ruiz-Duenas F.J."/>
            <person name="Serrano A."/>
            <person name="Henrissat B."/>
            <person name="Drula E."/>
            <person name="Hughes K.W."/>
            <person name="Mata J.L."/>
            <person name="Ishikawa N.K."/>
            <person name="Vargas-Isla R."/>
            <person name="Ushijima S."/>
            <person name="Smith C.A."/>
            <person name="Donoghue J."/>
            <person name="Ahrendt S."/>
            <person name="Andreopoulos W."/>
            <person name="He G."/>
            <person name="LaButti K."/>
            <person name="Lipzen A."/>
            <person name="Ng V."/>
            <person name="Riley R."/>
            <person name="Sandor L."/>
            <person name="Barry K."/>
            <person name="Martinez A.T."/>
            <person name="Xiao Y."/>
            <person name="Gibbons J.G."/>
            <person name="Terashima K."/>
            <person name="Grigoriev I.V."/>
            <person name="Hibbett D."/>
        </authorList>
    </citation>
    <scope>NUCLEOTIDE SEQUENCE</scope>
    <source>
        <strain evidence="2">ET3784</strain>
    </source>
</reference>
<comment type="caution">
    <text evidence="2">The sequence shown here is derived from an EMBL/GenBank/DDBJ whole genome shotgun (WGS) entry which is preliminary data.</text>
</comment>
<evidence type="ECO:0000313" key="2">
    <source>
        <dbReference type="EMBL" id="KAJ3736012.1"/>
    </source>
</evidence>
<dbReference type="InterPro" id="IPR011009">
    <property type="entry name" value="Kinase-like_dom_sf"/>
</dbReference>
<dbReference type="EMBL" id="JANVFO010000006">
    <property type="protein sequence ID" value="KAJ3736012.1"/>
    <property type="molecule type" value="Genomic_DNA"/>
</dbReference>
<dbReference type="PROSITE" id="PS00107">
    <property type="entry name" value="PROTEIN_KINASE_ATP"/>
    <property type="match status" value="1"/>
</dbReference>
<proteinExistence type="predicted"/>
<organism evidence="2 3">
    <name type="scientific">Lentinula guzmanii</name>
    <dbReference type="NCBI Taxonomy" id="2804957"/>
    <lineage>
        <taxon>Eukaryota</taxon>
        <taxon>Fungi</taxon>
        <taxon>Dikarya</taxon>
        <taxon>Basidiomycota</taxon>
        <taxon>Agaricomycotina</taxon>
        <taxon>Agaricomycetes</taxon>
        <taxon>Agaricomycetidae</taxon>
        <taxon>Agaricales</taxon>
        <taxon>Marasmiineae</taxon>
        <taxon>Omphalotaceae</taxon>
        <taxon>Lentinula</taxon>
    </lineage>
</organism>
<dbReference type="Proteomes" id="UP001176059">
    <property type="component" value="Unassembled WGS sequence"/>
</dbReference>
<accession>A0AA38JFE3</accession>
<gene>
    <name evidence="2" type="ORF">DFJ43DRAFT_1052957</name>
</gene>
<dbReference type="SUPFAM" id="SSF56112">
    <property type="entry name" value="Protein kinase-like (PK-like)"/>
    <property type="match status" value="1"/>
</dbReference>
<dbReference type="AlphaFoldDB" id="A0AA38JFE3"/>
<evidence type="ECO:0000256" key="1">
    <source>
        <dbReference type="PROSITE-ProRule" id="PRU10141"/>
    </source>
</evidence>
<keyword evidence="3" id="KW-1185">Reference proteome</keyword>
<evidence type="ECO:0000313" key="3">
    <source>
        <dbReference type="Proteomes" id="UP001176059"/>
    </source>
</evidence>
<keyword evidence="1" id="KW-0067">ATP-binding</keyword>
<evidence type="ECO:0008006" key="4">
    <source>
        <dbReference type="Google" id="ProtNLM"/>
    </source>
</evidence>
<reference evidence="2" key="1">
    <citation type="submission" date="2022-08" db="EMBL/GenBank/DDBJ databases">
        <authorList>
            <consortium name="DOE Joint Genome Institute"/>
            <person name="Min B."/>
            <person name="Sierra-Patev S."/>
            <person name="Naranjo-Ortiz M."/>
            <person name="Looney B."/>
            <person name="Konkel Z."/>
            <person name="Slot J.C."/>
            <person name="Sakamoto Y."/>
            <person name="Steenwyk J.L."/>
            <person name="Rokas A."/>
            <person name="Carro J."/>
            <person name="Camarero S."/>
            <person name="Ferreira P."/>
            <person name="Molpeceres G."/>
            <person name="Ruiz-duenas F.J."/>
            <person name="Serrano A."/>
            <person name="Henrissat B."/>
            <person name="Drula E."/>
            <person name="Hughes K.W."/>
            <person name="Mata J.L."/>
            <person name="Ishikawa N.K."/>
            <person name="Vargas-Isla R."/>
            <person name="Ushijima S."/>
            <person name="Smith C.A."/>
            <person name="Ahrendt S."/>
            <person name="Andreopoulos W."/>
            <person name="He G."/>
            <person name="LaButti K."/>
            <person name="Lipzen A."/>
            <person name="Ng V."/>
            <person name="Riley R."/>
            <person name="Sandor L."/>
            <person name="Barry K."/>
            <person name="Martinez A.T."/>
            <person name="Xiao Y."/>
            <person name="Gibbons J.G."/>
            <person name="Terashima K."/>
            <person name="Hibbett D.S."/>
            <person name="Grigoriev I.V."/>
        </authorList>
    </citation>
    <scope>NUCLEOTIDE SEQUENCE</scope>
    <source>
        <strain evidence="2">ET3784</strain>
    </source>
</reference>
<name>A0AA38JFE3_9AGAR</name>
<keyword evidence="1" id="KW-0547">Nucleotide-binding</keyword>
<sequence length="334" mass="37919">MERVRKPKRSFSLKGEDSNLSTLSFFSTLTINADTPEFSFRLDLKRSESFPAHRFSCKGYWFHSDERYTAFPVPKDSAHLQLQLGESLGAGRTGTAYSAQVSAPLPQLSRPVPSELVVKFAKLNHCRNLAREAWIYNYLDRIPQSSGTIIPRCYGFFTTTLTELPSAKRPYDLPWSSVDGEHAKRDDDLWDDVEVEESLDEIPSELITKERSAWNSWVPDSKNPLVAVLILEKGGPMYNEIDDEDPLVKKDIKQIIRDLSLCGVAHGDFRMSNLVRSPTTTEVCPHHKCVHKWNIIDFNRAWVLDLGVECIPDAIVAVDPGYRQPGFYGWNPSK</sequence>
<protein>
    <recommendedName>
        <fullName evidence="4">Protein kinase domain-containing protein</fullName>
    </recommendedName>
</protein>